<name>A0A6G6XJU4_9CAUD</name>
<organism evidence="1 2">
    <name type="scientific">Gordonia phage Skog</name>
    <dbReference type="NCBI Taxonomy" id="2704033"/>
    <lineage>
        <taxon>Viruses</taxon>
        <taxon>Duplodnaviria</taxon>
        <taxon>Heunggongvirae</taxon>
        <taxon>Uroviricota</taxon>
        <taxon>Caudoviricetes</taxon>
        <taxon>Skogvirus</taxon>
        <taxon>Skogvirus Skog</taxon>
    </lineage>
</organism>
<dbReference type="Proteomes" id="UP000503093">
    <property type="component" value="Segment"/>
</dbReference>
<evidence type="ECO:0000313" key="1">
    <source>
        <dbReference type="EMBL" id="QIG58284.1"/>
    </source>
</evidence>
<dbReference type="EMBL" id="MN908687">
    <property type="protein sequence ID" value="QIG58284.1"/>
    <property type="molecule type" value="Genomic_DNA"/>
</dbReference>
<proteinExistence type="predicted"/>
<reference evidence="1 2" key="1">
    <citation type="submission" date="2020-01" db="EMBL/GenBank/DDBJ databases">
        <authorList>
            <person name="Alvaro L.E."/>
            <person name="Baker K.N."/>
            <person name="Baxter I.S."/>
            <person name="Brown M.R."/>
            <person name="Driscoll K.D."/>
            <person name="Elrubaie J.M."/>
            <person name="Feith S.L."/>
            <person name="Indihar D.F."/>
            <person name="Knoch V.T."/>
            <person name="Koirtyohann K.M."/>
            <person name="Kratz M.A."/>
            <person name="Lear A.H."/>
            <person name="Lindblom K.E."/>
            <person name="Marcus E.R."/>
            <person name="Murphy M.E."/>
            <person name="Sensor R."/>
            <person name="Sherman S.J."/>
            <person name="Swift V.R."/>
            <person name="White K.E."/>
            <person name="Wills S.J."/>
            <person name="Gatt S.M."/>
            <person name="Lohbauer S.A."/>
            <person name="Power T.R."/>
            <person name="Rosales K.A."/>
            <person name="Sisson B.M."/>
            <person name="Isern S."/>
            <person name="Michael S.F."/>
            <person name="Sunnen C.N."/>
            <person name="Garlena R.A."/>
            <person name="Russell D.A."/>
            <person name="Pope W.H."/>
            <person name="Jacobs-Sera D."/>
            <person name="Hatfull G.F."/>
        </authorList>
    </citation>
    <scope>NUCLEOTIDE SEQUENCE [LARGE SCALE GENOMIC DNA]</scope>
</reference>
<sequence>MIMTSTNTLRTRILRAQRLINSKSGNPRYLIHTTDGIWRTALDATVAFSIESAEYQDTDVIFSLDEDRRIIGIARADGAAAAGSQA</sequence>
<dbReference type="GeneID" id="64766614"/>
<dbReference type="RefSeq" id="YP_010059382.1">
    <property type="nucleotide sequence ID" value="NC_054725.1"/>
</dbReference>
<accession>A0A6G6XJU4</accession>
<evidence type="ECO:0000313" key="2">
    <source>
        <dbReference type="Proteomes" id="UP000503093"/>
    </source>
</evidence>
<keyword evidence="2" id="KW-1185">Reference proteome</keyword>
<dbReference type="KEGG" id="vg:64766614"/>
<protein>
    <submittedName>
        <fullName evidence="1">Uncharacterized protein</fullName>
    </submittedName>
</protein>
<gene>
    <name evidence="1" type="primary">133</name>
    <name evidence="1" type="ORF">SEA_SKOG_132</name>
</gene>